<dbReference type="GO" id="GO:0003964">
    <property type="term" value="F:RNA-directed DNA polymerase activity"/>
    <property type="evidence" value="ECO:0007669"/>
    <property type="project" value="UniProtKB-KW"/>
</dbReference>
<evidence type="ECO:0000313" key="2">
    <source>
        <dbReference type="EMBL" id="KMQ83328.1"/>
    </source>
</evidence>
<comment type="caution">
    <text evidence="2">The sequence shown here is derived from an EMBL/GenBank/DDBJ whole genome shotgun (WGS) entry which is preliminary data.</text>
</comment>
<gene>
    <name evidence="2" type="ORF">RF55_20330</name>
</gene>
<dbReference type="EMBL" id="LBMM01020252">
    <property type="protein sequence ID" value="KMQ83328.1"/>
    <property type="molecule type" value="Genomic_DNA"/>
</dbReference>
<keyword evidence="2" id="KW-0548">Nucleotidyltransferase</keyword>
<keyword evidence="2" id="KW-0808">Transferase</keyword>
<protein>
    <submittedName>
        <fullName evidence="2">Reverse transcriptase</fullName>
    </submittedName>
</protein>
<accession>A0A0J7JYQ3</accession>
<evidence type="ECO:0000313" key="3">
    <source>
        <dbReference type="Proteomes" id="UP000036403"/>
    </source>
</evidence>
<dbReference type="AlphaFoldDB" id="A0A0J7JYQ3"/>
<proteinExistence type="predicted"/>
<evidence type="ECO:0000256" key="1">
    <source>
        <dbReference type="SAM" id="MobiDB-lite"/>
    </source>
</evidence>
<dbReference type="PaxDb" id="67767-A0A0J7JYQ3"/>
<keyword evidence="3" id="KW-1185">Reference proteome</keyword>
<feature type="region of interest" description="Disordered" evidence="1">
    <location>
        <begin position="109"/>
        <end position="129"/>
    </location>
</feature>
<dbReference type="OrthoDB" id="7554944at2759"/>
<sequence>MSYHMTQVFTGHGCFSKFLHRIGKKEDTSCFFCGEEDDAIHTIRDCPMWDPQRIDLKRKLGLARDFTLGDIVESIVGSRDLWSAFSAFVQEAMREKEEEEKRLERERARVFSSSSIGDDEFGLRSTTAR</sequence>
<reference evidence="2 3" key="1">
    <citation type="submission" date="2015-04" db="EMBL/GenBank/DDBJ databases">
        <title>Lasius niger genome sequencing.</title>
        <authorList>
            <person name="Konorov E.A."/>
            <person name="Nikitin M.A."/>
            <person name="Kirill M.V."/>
            <person name="Chang P."/>
        </authorList>
    </citation>
    <scope>NUCLEOTIDE SEQUENCE [LARGE SCALE GENOMIC DNA]</scope>
    <source>
        <tissue evidence="2">Whole</tissue>
    </source>
</reference>
<name>A0A0J7JYQ3_LASNI</name>
<organism evidence="2 3">
    <name type="scientific">Lasius niger</name>
    <name type="common">Black garden ant</name>
    <dbReference type="NCBI Taxonomy" id="67767"/>
    <lineage>
        <taxon>Eukaryota</taxon>
        <taxon>Metazoa</taxon>
        <taxon>Ecdysozoa</taxon>
        <taxon>Arthropoda</taxon>
        <taxon>Hexapoda</taxon>
        <taxon>Insecta</taxon>
        <taxon>Pterygota</taxon>
        <taxon>Neoptera</taxon>
        <taxon>Endopterygota</taxon>
        <taxon>Hymenoptera</taxon>
        <taxon>Apocrita</taxon>
        <taxon>Aculeata</taxon>
        <taxon>Formicoidea</taxon>
        <taxon>Formicidae</taxon>
        <taxon>Formicinae</taxon>
        <taxon>Lasius</taxon>
        <taxon>Lasius</taxon>
    </lineage>
</organism>
<keyword evidence="2" id="KW-0695">RNA-directed DNA polymerase</keyword>
<dbReference type="Proteomes" id="UP000036403">
    <property type="component" value="Unassembled WGS sequence"/>
</dbReference>